<dbReference type="EMBL" id="JAIWYP010000001">
    <property type="protein sequence ID" value="KAH3882216.1"/>
    <property type="molecule type" value="Genomic_DNA"/>
</dbReference>
<feature type="transmembrane region" description="Helical" evidence="7">
    <location>
        <begin position="159"/>
        <end position="178"/>
    </location>
</feature>
<evidence type="ECO:0000256" key="8">
    <source>
        <dbReference type="SAM" id="MobiDB-lite"/>
    </source>
</evidence>
<reference evidence="9" key="1">
    <citation type="journal article" date="2019" name="bioRxiv">
        <title>The Genome of the Zebra Mussel, Dreissena polymorpha: A Resource for Invasive Species Research.</title>
        <authorList>
            <person name="McCartney M.A."/>
            <person name="Auch B."/>
            <person name="Kono T."/>
            <person name="Mallez S."/>
            <person name="Zhang Y."/>
            <person name="Obille A."/>
            <person name="Becker A."/>
            <person name="Abrahante J.E."/>
            <person name="Garbe J."/>
            <person name="Badalamenti J.P."/>
            <person name="Herman A."/>
            <person name="Mangelson H."/>
            <person name="Liachko I."/>
            <person name="Sullivan S."/>
            <person name="Sone E.D."/>
            <person name="Koren S."/>
            <person name="Silverstein K.A.T."/>
            <person name="Beckman K.B."/>
            <person name="Gohl D.M."/>
        </authorList>
    </citation>
    <scope>NUCLEOTIDE SEQUENCE</scope>
    <source>
        <strain evidence="9">Duluth1</strain>
        <tissue evidence="9">Whole animal</tissue>
    </source>
</reference>
<keyword evidence="10" id="KW-1185">Reference proteome</keyword>
<evidence type="ECO:0000256" key="6">
    <source>
        <dbReference type="ARBA" id="ARBA00023136"/>
    </source>
</evidence>
<evidence type="ECO:0000256" key="1">
    <source>
        <dbReference type="ARBA" id="ARBA00004141"/>
    </source>
</evidence>
<keyword evidence="4 7" id="KW-0812">Transmembrane</keyword>
<dbReference type="Pfam" id="PF06963">
    <property type="entry name" value="FPN1"/>
    <property type="match status" value="1"/>
</dbReference>
<feature type="transmembrane region" description="Helical" evidence="7">
    <location>
        <begin position="408"/>
        <end position="427"/>
    </location>
</feature>
<keyword evidence="5 7" id="KW-1133">Transmembrane helix</keyword>
<feature type="non-terminal residue" evidence="9">
    <location>
        <position position="1"/>
    </location>
</feature>
<sequence length="462" mass="50167">MTATLRRIDLMNSLVAPIATGQIMYYASAGIGALFIAGWNLVSVFVEYFLLQQVYKLCPTLARDKTDKPIEEEAHGAEELVVLKSSPEDVELHEGKIVADGPDQNQSKTMVTESQSEPLNDKSTSKEVKKSPELDVKRKTVCQKMFSGILILVRGWKIYMGYQVAFAGLGLASLYMTVLGFDNITIGYAYTQGINESIISIIKAVGAVSGILGTLLYPLFRKRIGLQRTGLLGFFLLVSFLCLCVGSIWAPGSPFDPLSSKPPSRVCNGTQDFQDSSLTNNNTIPKVVVSAINTASATSKMDLTTLGGPGYNGSVISKNQTGSAITGHEVPCTEAAGWVRFTSVALLLAGITGARCGLWMADLTITQLFMESIRENERGIVNGVQTSLNTMMDMLKFVLVIAIPQPELFGFLILLSFSFICIGWMLFAKYSHSARGHLFHFGKCSDRKNNNDAMAVATDASN</sequence>
<dbReference type="InterPro" id="IPR009716">
    <property type="entry name" value="Ferroportin-1"/>
</dbReference>
<organism evidence="9 10">
    <name type="scientific">Dreissena polymorpha</name>
    <name type="common">Zebra mussel</name>
    <name type="synonym">Mytilus polymorpha</name>
    <dbReference type="NCBI Taxonomy" id="45954"/>
    <lineage>
        <taxon>Eukaryota</taxon>
        <taxon>Metazoa</taxon>
        <taxon>Spiralia</taxon>
        <taxon>Lophotrochozoa</taxon>
        <taxon>Mollusca</taxon>
        <taxon>Bivalvia</taxon>
        <taxon>Autobranchia</taxon>
        <taxon>Heteroconchia</taxon>
        <taxon>Euheterodonta</taxon>
        <taxon>Imparidentia</taxon>
        <taxon>Neoheterodontei</taxon>
        <taxon>Myida</taxon>
        <taxon>Dreissenoidea</taxon>
        <taxon>Dreissenidae</taxon>
        <taxon>Dreissena</taxon>
    </lineage>
</organism>
<comment type="subcellular location">
    <subcellularLocation>
        <location evidence="1 7">Membrane</location>
        <topology evidence="1 7">Multi-pass membrane protein</topology>
    </subcellularLocation>
</comment>
<dbReference type="InterPro" id="IPR036259">
    <property type="entry name" value="MFS_trans_sf"/>
</dbReference>
<comment type="caution">
    <text evidence="7">Lacks conserved residue(s) required for the propagation of feature annotation.</text>
</comment>
<dbReference type="SUPFAM" id="SSF103473">
    <property type="entry name" value="MFS general substrate transporter"/>
    <property type="match status" value="1"/>
</dbReference>
<comment type="similarity">
    <text evidence="2 7">Belongs to the ferroportin (FP) (TC 2.A.100) family. SLC40A subfamily.</text>
</comment>
<protein>
    <recommendedName>
        <fullName evidence="7">Solute carrier family 40 member</fullName>
    </recommendedName>
</protein>
<keyword evidence="3 7" id="KW-0813">Transport</keyword>
<dbReference type="GO" id="GO:0016020">
    <property type="term" value="C:membrane"/>
    <property type="evidence" value="ECO:0007669"/>
    <property type="project" value="UniProtKB-SubCell"/>
</dbReference>
<feature type="transmembrane region" description="Helical" evidence="7">
    <location>
        <begin position="231"/>
        <end position="250"/>
    </location>
</feature>
<feature type="region of interest" description="Disordered" evidence="8">
    <location>
        <begin position="95"/>
        <end position="131"/>
    </location>
</feature>
<proteinExistence type="inferred from homology"/>
<feature type="compositionally biased region" description="Basic and acidic residues" evidence="8">
    <location>
        <begin position="119"/>
        <end position="131"/>
    </location>
</feature>
<dbReference type="AlphaFoldDB" id="A0A9D4MTH2"/>
<feature type="transmembrane region" description="Helical" evidence="7">
    <location>
        <begin position="198"/>
        <end position="219"/>
    </location>
</feature>
<evidence type="ECO:0000256" key="7">
    <source>
        <dbReference type="RuleBase" id="RU365065"/>
    </source>
</evidence>
<evidence type="ECO:0000256" key="3">
    <source>
        <dbReference type="ARBA" id="ARBA00022448"/>
    </source>
</evidence>
<accession>A0A9D4MTH2</accession>
<dbReference type="GO" id="GO:0005381">
    <property type="term" value="F:iron ion transmembrane transporter activity"/>
    <property type="evidence" value="ECO:0007669"/>
    <property type="project" value="UniProtKB-UniRule"/>
</dbReference>
<evidence type="ECO:0000313" key="10">
    <source>
        <dbReference type="Proteomes" id="UP000828390"/>
    </source>
</evidence>
<dbReference type="PANTHER" id="PTHR11660">
    <property type="entry name" value="SOLUTE CARRIER FAMILY 40 MEMBER"/>
    <property type="match status" value="1"/>
</dbReference>
<dbReference type="PANTHER" id="PTHR11660:SF57">
    <property type="entry name" value="SOLUTE CARRIER FAMILY 40 MEMBER"/>
    <property type="match status" value="1"/>
</dbReference>
<feature type="transmembrane region" description="Helical" evidence="7">
    <location>
        <begin position="338"/>
        <end position="358"/>
    </location>
</feature>
<dbReference type="Proteomes" id="UP000828390">
    <property type="component" value="Unassembled WGS sequence"/>
</dbReference>
<gene>
    <name evidence="9" type="ORF">DPMN_006149</name>
</gene>
<feature type="compositionally biased region" description="Polar residues" evidence="8">
    <location>
        <begin position="103"/>
        <end position="118"/>
    </location>
</feature>
<comment type="caution">
    <text evidence="9">The sequence shown here is derived from an EMBL/GenBank/DDBJ whole genome shotgun (WGS) entry which is preliminary data.</text>
</comment>
<keyword evidence="7" id="KW-0406">Ion transport</keyword>
<feature type="transmembrane region" description="Helical" evidence="7">
    <location>
        <begin position="23"/>
        <end position="46"/>
    </location>
</feature>
<name>A0A9D4MTH2_DREPO</name>
<evidence type="ECO:0000256" key="5">
    <source>
        <dbReference type="ARBA" id="ARBA00022989"/>
    </source>
</evidence>
<evidence type="ECO:0000256" key="4">
    <source>
        <dbReference type="ARBA" id="ARBA00022692"/>
    </source>
</evidence>
<reference evidence="9" key="2">
    <citation type="submission" date="2020-11" db="EMBL/GenBank/DDBJ databases">
        <authorList>
            <person name="McCartney M.A."/>
            <person name="Auch B."/>
            <person name="Kono T."/>
            <person name="Mallez S."/>
            <person name="Becker A."/>
            <person name="Gohl D.M."/>
            <person name="Silverstein K.A.T."/>
            <person name="Koren S."/>
            <person name="Bechman K.B."/>
            <person name="Herman A."/>
            <person name="Abrahante J.E."/>
            <person name="Garbe J."/>
        </authorList>
    </citation>
    <scope>NUCLEOTIDE SEQUENCE</scope>
    <source>
        <strain evidence="9">Duluth1</strain>
        <tissue evidence="9">Whole animal</tissue>
    </source>
</reference>
<keyword evidence="6 7" id="KW-0472">Membrane</keyword>
<comment type="function">
    <text evidence="7">May be involved in iron transport and iron homeostasis.</text>
</comment>
<evidence type="ECO:0000256" key="2">
    <source>
        <dbReference type="ARBA" id="ARBA00006279"/>
    </source>
</evidence>
<evidence type="ECO:0000313" key="9">
    <source>
        <dbReference type="EMBL" id="KAH3882216.1"/>
    </source>
</evidence>